<evidence type="ECO:0000313" key="2">
    <source>
        <dbReference type="EMBL" id="BDC91386.1"/>
    </source>
</evidence>
<proteinExistence type="predicted"/>
<evidence type="ECO:0000256" key="1">
    <source>
        <dbReference type="SAM" id="MobiDB-lite"/>
    </source>
</evidence>
<gene>
    <name evidence="2" type="ORF">ATTO_12580</name>
</gene>
<sequence>MARMRALSIEDEADLCDLWPKLGTKRCAEHFGCSQNTIKRAVTRLGLRDGPRPRTPRKKPKTQEAPAPEEEEAGRLPKLHKLEALLSQQLTEAPPGAVAALSKEYRAVLTEIEQEEDGGDDDDPFELLAASIASKLHS</sequence>
<dbReference type="AlphaFoldDB" id="A0AAU9CH13"/>
<reference evidence="2" key="1">
    <citation type="submission" date="2021-11" db="EMBL/GenBank/DDBJ databases">
        <title>Complete genome sequence of Atopobiaceae bacterium TOC12.</title>
        <authorList>
            <person name="Morinaga K."/>
            <person name="Kusada H."/>
            <person name="Tamaki H."/>
        </authorList>
    </citation>
    <scope>NUCLEOTIDE SEQUENCE</scope>
    <source>
        <strain evidence="2">TOC12</strain>
    </source>
</reference>
<feature type="region of interest" description="Disordered" evidence="1">
    <location>
        <begin position="42"/>
        <end position="76"/>
    </location>
</feature>
<keyword evidence="3" id="KW-1185">Reference proteome</keyword>
<accession>A0AAU9CH13</accession>
<dbReference type="Proteomes" id="UP001431186">
    <property type="component" value="Chromosome"/>
</dbReference>
<dbReference type="RefSeq" id="WP_265591396.1">
    <property type="nucleotide sequence ID" value="NZ_AP025285.1"/>
</dbReference>
<organism evidence="2 3">
    <name type="scientific">Leptogranulimonas caecicola</name>
    <dbReference type="NCBI Taxonomy" id="2894156"/>
    <lineage>
        <taxon>Bacteria</taxon>
        <taxon>Bacillati</taxon>
        <taxon>Actinomycetota</taxon>
        <taxon>Coriobacteriia</taxon>
        <taxon>Coriobacteriales</taxon>
        <taxon>Kribbibacteriaceae</taxon>
        <taxon>Leptogranulimonas</taxon>
    </lineage>
</organism>
<dbReference type="EMBL" id="AP025285">
    <property type="protein sequence ID" value="BDC91386.1"/>
    <property type="molecule type" value="Genomic_DNA"/>
</dbReference>
<evidence type="ECO:0000313" key="3">
    <source>
        <dbReference type="Proteomes" id="UP001431186"/>
    </source>
</evidence>
<dbReference type="KEGG" id="lcal:ATTO_12580"/>
<protein>
    <submittedName>
        <fullName evidence="2">Uncharacterized protein</fullName>
    </submittedName>
</protein>
<name>A0AAU9CH13_9ACTN</name>